<accession>A0A2A5JNR9</accession>
<reference evidence="3" key="1">
    <citation type="journal article" date="2019" name="Genome Announc.">
        <title>Draft Genome Sequence of Pseudoalteromonas piscicida Strain 36Y ROTHPW, an Hypersaline Seawater Isolate from the South Coast of Sonora, Mexico.</title>
        <authorList>
            <person name="Sanchez-Diaz R."/>
            <person name="Molina-Garza Z.J."/>
            <person name="Cruz-Suarez L.E."/>
            <person name="Selvin J."/>
            <person name="Kiran G.S."/>
            <person name="Ibarra-Gamez J.C."/>
            <person name="Gomez-Gil B."/>
            <person name="Galaviz-Silva L."/>
        </authorList>
    </citation>
    <scope>NUCLEOTIDE SEQUENCE [LARGE SCALE GENOMIC DNA]</scope>
    <source>
        <strain evidence="3">36Y_RITHPW</strain>
    </source>
</reference>
<dbReference type="Proteomes" id="UP000228621">
    <property type="component" value="Unassembled WGS sequence"/>
</dbReference>
<keyword evidence="1" id="KW-1133">Transmembrane helix</keyword>
<dbReference type="RefSeq" id="WP_099642609.1">
    <property type="nucleotide sequence ID" value="NZ_NKHF01000062.1"/>
</dbReference>
<keyword evidence="1" id="KW-0812">Transmembrane</keyword>
<evidence type="ECO:0008006" key="4">
    <source>
        <dbReference type="Google" id="ProtNLM"/>
    </source>
</evidence>
<evidence type="ECO:0000313" key="2">
    <source>
        <dbReference type="EMBL" id="PCK31092.1"/>
    </source>
</evidence>
<dbReference type="OrthoDB" id="6307178at2"/>
<evidence type="ECO:0000256" key="1">
    <source>
        <dbReference type="SAM" id="Phobius"/>
    </source>
</evidence>
<proteinExistence type="predicted"/>
<comment type="caution">
    <text evidence="2">The sequence shown here is derived from an EMBL/GenBank/DDBJ whole genome shotgun (WGS) entry which is preliminary data.</text>
</comment>
<dbReference type="InterPro" id="IPR019099">
    <property type="entry name" value="Uncharacterised_PGPGW_TM"/>
</dbReference>
<protein>
    <recommendedName>
        <fullName evidence="4">Tellurium resistance protein TerC</fullName>
    </recommendedName>
</protein>
<feature type="transmembrane region" description="Helical" evidence="1">
    <location>
        <begin position="7"/>
        <end position="40"/>
    </location>
</feature>
<name>A0A2A5JNR9_PSEO7</name>
<dbReference type="Pfam" id="PF09656">
    <property type="entry name" value="PGPGW"/>
    <property type="match status" value="1"/>
</dbReference>
<dbReference type="AlphaFoldDB" id="A0A2A5JNR9"/>
<keyword evidence="1" id="KW-0472">Membrane</keyword>
<sequence length="68" mass="7597">MKIIYDIVGLLLCALALIFVIVPGPSVIFLLAALVCFSFNHNGAKRYLSKVQKWFKAGCEKLDKALQR</sequence>
<dbReference type="EMBL" id="NKHF01000062">
    <property type="protein sequence ID" value="PCK31092.1"/>
    <property type="molecule type" value="Genomic_DNA"/>
</dbReference>
<gene>
    <name evidence="2" type="ORF">CEX98_13605</name>
</gene>
<evidence type="ECO:0000313" key="3">
    <source>
        <dbReference type="Proteomes" id="UP000228621"/>
    </source>
</evidence>
<organism evidence="2 3">
    <name type="scientific">Pseudoalteromonas piscicida</name>
    <dbReference type="NCBI Taxonomy" id="43662"/>
    <lineage>
        <taxon>Bacteria</taxon>
        <taxon>Pseudomonadati</taxon>
        <taxon>Pseudomonadota</taxon>
        <taxon>Gammaproteobacteria</taxon>
        <taxon>Alteromonadales</taxon>
        <taxon>Pseudoalteromonadaceae</taxon>
        <taxon>Pseudoalteromonas</taxon>
    </lineage>
</organism>
<keyword evidence="3" id="KW-1185">Reference proteome</keyword>